<evidence type="ECO:0000259" key="7">
    <source>
        <dbReference type="Pfam" id="PF00155"/>
    </source>
</evidence>
<evidence type="ECO:0000256" key="1">
    <source>
        <dbReference type="ARBA" id="ARBA00001933"/>
    </source>
</evidence>
<dbReference type="eggNOG" id="KOG1360">
    <property type="taxonomic scope" value="Eukaryota"/>
</dbReference>
<dbReference type="NCBIfam" id="TIGR01821">
    <property type="entry name" value="5aminolev_synth"/>
    <property type="match status" value="1"/>
</dbReference>
<accession>T1L1P0</accession>
<dbReference type="Gene3D" id="3.40.640.10">
    <property type="entry name" value="Type I PLP-dependent aspartate aminotransferase-like (Major domain)"/>
    <property type="match status" value="1"/>
</dbReference>
<dbReference type="GO" id="GO:0003870">
    <property type="term" value="F:5-aminolevulinate synthase activity"/>
    <property type="evidence" value="ECO:0007669"/>
    <property type="project" value="UniProtKB-EC"/>
</dbReference>
<dbReference type="PANTHER" id="PTHR13693:SF102">
    <property type="entry name" value="2-AMINO-3-KETOBUTYRATE COENZYME A LIGASE, MITOCHONDRIAL"/>
    <property type="match status" value="1"/>
</dbReference>
<sequence length="546" mass="60859">MKTMKCPFLNQLSSSFLSSYSSLLMKNYAPLCPIMSKVSRYYSTNNEGISGPKKDNEGIKHAKRLAEGDPSTCPFLKTVNPMVKLANPVVTQDIIHPLEKNDDNLFHYHKFFQDKILMKKKDHSYRVFKKVARFADKPPFAQELSANNKPITVWCSNDYLGMTSHPQVRQAVVEAVEKYGSGSGGTRNISGNTPLHEELEKEMASLHQKEAGLLFTSCFVANDSTLFTLGKSLPNCQIFSDAGNHASMIQGIRNSGATKYVFRSNDIDHLESLLKSVDKNLPKIVAFETVHSMSGDISPVGDMCDIAHKYGAITFVDEVHAVGLYGDQGAGVAERDGVLDKIDIISGTLGKAFGNIGGYIVGSNELIDMVRSYAAGFIFTTSLPPINLKAALTSVRILRGEEGRYLRRLHRENVSYMKNLLERAQIPQMPSKSHIIPIPVGDPVVCSWICDELMTRYGHYVQSINYPTVAKGTERLRIAPTPFHSRPMMEEFVFNLLKVWKEAGLDLCEKKTSFETCFYCHRSAKLVNGVNPCEWDQACPQYSLVN</sequence>
<comment type="cofactor">
    <cofactor evidence="1 6">
        <name>pyridoxal 5'-phosphate</name>
        <dbReference type="ChEBI" id="CHEBI:597326"/>
    </cofactor>
</comment>
<dbReference type="PANTHER" id="PTHR13693">
    <property type="entry name" value="CLASS II AMINOTRANSFERASE/8-AMINO-7-OXONONANOATE SYNTHASE"/>
    <property type="match status" value="1"/>
</dbReference>
<organism evidence="9 10">
    <name type="scientific">Tetranychus urticae</name>
    <name type="common">Two-spotted spider mite</name>
    <dbReference type="NCBI Taxonomy" id="32264"/>
    <lineage>
        <taxon>Eukaryota</taxon>
        <taxon>Metazoa</taxon>
        <taxon>Ecdysozoa</taxon>
        <taxon>Arthropoda</taxon>
        <taxon>Chelicerata</taxon>
        <taxon>Arachnida</taxon>
        <taxon>Acari</taxon>
        <taxon>Acariformes</taxon>
        <taxon>Trombidiformes</taxon>
        <taxon>Prostigmata</taxon>
        <taxon>Eleutherengona</taxon>
        <taxon>Raphignathae</taxon>
        <taxon>Tetranychoidea</taxon>
        <taxon>Tetranychidae</taxon>
        <taxon>Tetranychus</taxon>
    </lineage>
</organism>
<evidence type="ECO:0000256" key="4">
    <source>
        <dbReference type="ARBA" id="ARBA00022898"/>
    </source>
</evidence>
<dbReference type="GO" id="GO:0030170">
    <property type="term" value="F:pyridoxal phosphate binding"/>
    <property type="evidence" value="ECO:0007669"/>
    <property type="project" value="UniProtKB-UniRule"/>
</dbReference>
<evidence type="ECO:0000259" key="8">
    <source>
        <dbReference type="Pfam" id="PF09029"/>
    </source>
</evidence>
<dbReference type="SUPFAM" id="SSF53383">
    <property type="entry name" value="PLP-dependent transferases"/>
    <property type="match status" value="1"/>
</dbReference>
<keyword evidence="10" id="KW-1185">Reference proteome</keyword>
<reference evidence="9" key="2">
    <citation type="submission" date="2015-06" db="UniProtKB">
        <authorList>
            <consortium name="EnsemblMetazoa"/>
        </authorList>
    </citation>
    <scope>IDENTIFICATION</scope>
</reference>
<keyword evidence="3 6" id="KW-0808">Transferase</keyword>
<dbReference type="InterPro" id="IPR015421">
    <property type="entry name" value="PyrdxlP-dep_Trfase_major"/>
</dbReference>
<evidence type="ECO:0000313" key="10">
    <source>
        <dbReference type="Proteomes" id="UP000015104"/>
    </source>
</evidence>
<evidence type="ECO:0000256" key="6">
    <source>
        <dbReference type="RuleBase" id="RU910713"/>
    </source>
</evidence>
<dbReference type="OMA" id="SCMVAND"/>
<dbReference type="InterPro" id="IPR010961">
    <property type="entry name" value="4pyrrol_synth_NH2levulA_synth"/>
</dbReference>
<comment type="pathway">
    <text evidence="6">Porphyrin-containing compound metabolism; protoporphyrin-IX biosynthesis; 5-aminolevulinate from glycine: step 1/1.</text>
</comment>
<dbReference type="InterPro" id="IPR015422">
    <property type="entry name" value="PyrdxlP-dep_Trfase_small"/>
</dbReference>
<feature type="domain" description="5-aminolevulinate synthase presequence" evidence="8">
    <location>
        <begin position="5"/>
        <end position="78"/>
    </location>
</feature>
<evidence type="ECO:0000256" key="3">
    <source>
        <dbReference type="ARBA" id="ARBA00022679"/>
    </source>
</evidence>
<dbReference type="Proteomes" id="UP000015104">
    <property type="component" value="Unassembled WGS sequence"/>
</dbReference>
<dbReference type="HOGENOM" id="CLU_015846_6_1_1"/>
<evidence type="ECO:0000256" key="5">
    <source>
        <dbReference type="ARBA" id="ARBA00023315"/>
    </source>
</evidence>
<keyword evidence="4 6" id="KW-0663">Pyridoxal phosphate</keyword>
<dbReference type="FunFam" id="3.40.640.10:FF:000006">
    <property type="entry name" value="5-aminolevulinate synthase, mitochondrial"/>
    <property type="match status" value="1"/>
</dbReference>
<dbReference type="EMBL" id="CAEY01000920">
    <property type="status" value="NOT_ANNOTATED_CDS"/>
    <property type="molecule type" value="Genomic_DNA"/>
</dbReference>
<dbReference type="Pfam" id="PF09029">
    <property type="entry name" value="Preseq_ALAS"/>
    <property type="match status" value="1"/>
</dbReference>
<dbReference type="GO" id="GO:0005759">
    <property type="term" value="C:mitochondrial matrix"/>
    <property type="evidence" value="ECO:0007669"/>
    <property type="project" value="InterPro"/>
</dbReference>
<comment type="catalytic activity">
    <reaction evidence="6">
        <text>succinyl-CoA + glycine + H(+) = 5-aminolevulinate + CO2 + CoA</text>
        <dbReference type="Rhea" id="RHEA:12921"/>
        <dbReference type="ChEBI" id="CHEBI:15378"/>
        <dbReference type="ChEBI" id="CHEBI:16526"/>
        <dbReference type="ChEBI" id="CHEBI:57287"/>
        <dbReference type="ChEBI" id="CHEBI:57292"/>
        <dbReference type="ChEBI" id="CHEBI:57305"/>
        <dbReference type="ChEBI" id="CHEBI:356416"/>
        <dbReference type="EC" id="2.3.1.37"/>
    </reaction>
</comment>
<dbReference type="EC" id="2.3.1.37" evidence="6"/>
<dbReference type="InterPro" id="IPR004839">
    <property type="entry name" value="Aminotransferase_I/II_large"/>
</dbReference>
<comment type="similarity">
    <text evidence="2 6">Belongs to the class-II pyridoxal-phosphate-dependent aminotransferase family.</text>
</comment>
<evidence type="ECO:0000313" key="9">
    <source>
        <dbReference type="EnsemblMetazoa" id="tetur32g00320.1"/>
    </source>
</evidence>
<dbReference type="GO" id="GO:0048821">
    <property type="term" value="P:erythrocyte development"/>
    <property type="evidence" value="ECO:0007669"/>
    <property type="project" value="TreeGrafter"/>
</dbReference>
<dbReference type="AlphaFoldDB" id="T1L1P0"/>
<dbReference type="OrthoDB" id="10263824at2759"/>
<dbReference type="UniPathway" id="UPA00251">
    <property type="reaction ID" value="UER00375"/>
</dbReference>
<proteinExistence type="inferred from homology"/>
<dbReference type="KEGG" id="tut:107369470"/>
<protein>
    <recommendedName>
        <fullName evidence="6">5-aminolevulinate synthase</fullName>
        <ecNumber evidence="6">2.3.1.37</ecNumber>
    </recommendedName>
    <alternativeName>
        <fullName evidence="6">5-aminolevulinic acid synthase</fullName>
    </alternativeName>
    <alternativeName>
        <fullName evidence="6">Delta-ALA synthase</fullName>
    </alternativeName>
    <alternativeName>
        <fullName evidence="6">Delta-aminolevulinate synthase</fullName>
    </alternativeName>
</protein>
<dbReference type="InterPro" id="IPR015118">
    <property type="entry name" value="5aminolev_synth_preseq"/>
</dbReference>
<dbReference type="Pfam" id="PF00155">
    <property type="entry name" value="Aminotran_1_2"/>
    <property type="match status" value="1"/>
</dbReference>
<dbReference type="Gene3D" id="3.90.1150.10">
    <property type="entry name" value="Aspartate Aminotransferase, domain 1"/>
    <property type="match status" value="1"/>
</dbReference>
<dbReference type="GO" id="GO:0042541">
    <property type="term" value="P:hemoglobin biosynthetic process"/>
    <property type="evidence" value="ECO:0007669"/>
    <property type="project" value="TreeGrafter"/>
</dbReference>
<name>T1L1P0_TETUR</name>
<feature type="domain" description="Aminotransferase class I/classII large" evidence="7">
    <location>
        <begin position="151"/>
        <end position="493"/>
    </location>
</feature>
<dbReference type="EnsemblMetazoa" id="tetur32g00320.1">
    <property type="protein sequence ID" value="tetur32g00320.1"/>
    <property type="gene ID" value="tetur32g00320"/>
</dbReference>
<dbReference type="InterPro" id="IPR050087">
    <property type="entry name" value="AON_synthase_class-II"/>
</dbReference>
<dbReference type="InterPro" id="IPR015424">
    <property type="entry name" value="PyrdxlP-dep_Trfase"/>
</dbReference>
<keyword evidence="5 6" id="KW-0012">Acyltransferase</keyword>
<evidence type="ECO:0000256" key="2">
    <source>
        <dbReference type="ARBA" id="ARBA00008392"/>
    </source>
</evidence>
<dbReference type="STRING" id="32264.T1L1P0"/>
<reference evidence="10" key="1">
    <citation type="submission" date="2011-08" db="EMBL/GenBank/DDBJ databases">
        <authorList>
            <person name="Rombauts S."/>
        </authorList>
    </citation>
    <scope>NUCLEOTIDE SEQUENCE</scope>
    <source>
        <strain evidence="10">London</strain>
    </source>
</reference>
<gene>
    <name evidence="9" type="primary">107369470</name>
</gene>
<dbReference type="GO" id="GO:0006782">
    <property type="term" value="P:protoporphyrinogen IX biosynthetic process"/>
    <property type="evidence" value="ECO:0007669"/>
    <property type="project" value="UniProtKB-UniRule"/>
</dbReference>
<dbReference type="CDD" id="cd06454">
    <property type="entry name" value="KBL_like"/>
    <property type="match status" value="1"/>
</dbReference>
<keyword evidence="6" id="KW-0350">Heme biosynthesis</keyword>